<evidence type="ECO:0000313" key="16">
    <source>
        <dbReference type="EMBL" id="KAA0195907.1"/>
    </source>
</evidence>
<feature type="region of interest" description="Disordered" evidence="14">
    <location>
        <begin position="817"/>
        <end position="856"/>
    </location>
</feature>
<evidence type="ECO:0000313" key="17">
    <source>
        <dbReference type="Proteomes" id="UP000728185"/>
    </source>
</evidence>
<dbReference type="SUPFAM" id="SSF57667">
    <property type="entry name" value="beta-beta-alpha zinc fingers"/>
    <property type="match status" value="2"/>
</dbReference>
<keyword evidence="12" id="KW-0539">Nucleus</keyword>
<evidence type="ECO:0000256" key="12">
    <source>
        <dbReference type="ARBA" id="ARBA00023242"/>
    </source>
</evidence>
<comment type="similarity">
    <text evidence="2">Belongs to the krueppel C2H2-type zinc-finger protein family.</text>
</comment>
<dbReference type="Proteomes" id="UP000728185">
    <property type="component" value="Unassembled WGS sequence"/>
</dbReference>
<accession>A0A8E0S4F8</accession>
<feature type="domain" description="C2H2-type" evidence="15">
    <location>
        <begin position="863"/>
        <end position="890"/>
    </location>
</feature>
<dbReference type="Pfam" id="PF00096">
    <property type="entry name" value="zf-C2H2"/>
    <property type="match status" value="2"/>
</dbReference>
<dbReference type="FunFam" id="3.30.160.60:FF:000395">
    <property type="entry name" value="zinc finger protein 513"/>
    <property type="match status" value="1"/>
</dbReference>
<protein>
    <submittedName>
        <fullName evidence="16">Early growth response protein 1</fullName>
    </submittedName>
</protein>
<evidence type="ECO:0000259" key="15">
    <source>
        <dbReference type="PROSITE" id="PS50157"/>
    </source>
</evidence>
<dbReference type="OrthoDB" id="10018191at2759"/>
<comment type="caution">
    <text evidence="16">The sequence shown here is derived from an EMBL/GenBank/DDBJ whole genome shotgun (WGS) entry which is preliminary data.</text>
</comment>
<evidence type="ECO:0000256" key="1">
    <source>
        <dbReference type="ARBA" id="ARBA00004123"/>
    </source>
</evidence>
<dbReference type="PROSITE" id="PS00028">
    <property type="entry name" value="ZINC_FINGER_C2H2_1"/>
    <property type="match status" value="2"/>
</dbReference>
<evidence type="ECO:0000256" key="7">
    <source>
        <dbReference type="ARBA" id="ARBA00022833"/>
    </source>
</evidence>
<keyword evidence="5" id="KW-0677">Repeat</keyword>
<feature type="compositionally biased region" description="Low complexity" evidence="14">
    <location>
        <begin position="817"/>
        <end position="852"/>
    </location>
</feature>
<feature type="region of interest" description="Disordered" evidence="14">
    <location>
        <begin position="1"/>
        <end position="78"/>
    </location>
</feature>
<dbReference type="GO" id="GO:0001228">
    <property type="term" value="F:DNA-binding transcription activator activity, RNA polymerase II-specific"/>
    <property type="evidence" value="ECO:0007669"/>
    <property type="project" value="TreeGrafter"/>
</dbReference>
<dbReference type="GO" id="GO:0008270">
    <property type="term" value="F:zinc ion binding"/>
    <property type="evidence" value="ECO:0007669"/>
    <property type="project" value="UniProtKB-KW"/>
</dbReference>
<feature type="compositionally biased region" description="Polar residues" evidence="14">
    <location>
        <begin position="1011"/>
        <end position="1023"/>
    </location>
</feature>
<organism evidence="16 17">
    <name type="scientific">Fasciolopsis buskii</name>
    <dbReference type="NCBI Taxonomy" id="27845"/>
    <lineage>
        <taxon>Eukaryota</taxon>
        <taxon>Metazoa</taxon>
        <taxon>Spiralia</taxon>
        <taxon>Lophotrochozoa</taxon>
        <taxon>Platyhelminthes</taxon>
        <taxon>Trematoda</taxon>
        <taxon>Digenea</taxon>
        <taxon>Plagiorchiida</taxon>
        <taxon>Echinostomata</taxon>
        <taxon>Echinostomatoidea</taxon>
        <taxon>Fasciolidae</taxon>
        <taxon>Fasciolopsis</taxon>
    </lineage>
</organism>
<keyword evidence="9" id="KW-0805">Transcription regulation</keyword>
<evidence type="ECO:0000256" key="3">
    <source>
        <dbReference type="ARBA" id="ARBA00022499"/>
    </source>
</evidence>
<proteinExistence type="inferred from homology"/>
<dbReference type="Gene3D" id="3.30.160.60">
    <property type="entry name" value="Classic Zinc Finger"/>
    <property type="match status" value="3"/>
</dbReference>
<feature type="compositionally biased region" description="Basic and acidic residues" evidence="14">
    <location>
        <begin position="1"/>
        <end position="16"/>
    </location>
</feature>
<keyword evidence="4" id="KW-0479">Metal-binding</keyword>
<dbReference type="AlphaFoldDB" id="A0A8E0S4F8"/>
<dbReference type="SMART" id="SM00355">
    <property type="entry name" value="ZnF_C2H2"/>
    <property type="match status" value="3"/>
</dbReference>
<evidence type="ECO:0000256" key="10">
    <source>
        <dbReference type="ARBA" id="ARBA00023125"/>
    </source>
</evidence>
<evidence type="ECO:0000256" key="2">
    <source>
        <dbReference type="ARBA" id="ARBA00006991"/>
    </source>
</evidence>
<feature type="region of interest" description="Disordered" evidence="14">
    <location>
        <begin position="253"/>
        <end position="286"/>
    </location>
</feature>
<feature type="domain" description="C2H2-type" evidence="15">
    <location>
        <begin position="919"/>
        <end position="941"/>
    </location>
</feature>
<dbReference type="InterPro" id="IPR036236">
    <property type="entry name" value="Znf_C2H2_sf"/>
</dbReference>
<dbReference type="GO" id="GO:0000978">
    <property type="term" value="F:RNA polymerase II cis-regulatory region sequence-specific DNA binding"/>
    <property type="evidence" value="ECO:0007669"/>
    <property type="project" value="TreeGrafter"/>
</dbReference>
<evidence type="ECO:0000256" key="9">
    <source>
        <dbReference type="ARBA" id="ARBA00023015"/>
    </source>
</evidence>
<sequence length="1046" mass="113888">MSCDRRSPENNSDKDSLSPVSKGTETPCVLNAGFPKLDEPFVNEVPSKSSPPDFVNGNHTSSNSRSATDDSPVTEELHSVCGTVKSPTTSHSSPVEPCSELVGQLVTIDMSLEDGLKEEQSAAQDTTNESAILEPVISTGLEGSEVEKAGIGMEETTPNSVDTSTSTCAQRSLTMEPDTSQSEEFKLKLHRDDPIVSQILRVIQGGLEASKRRAEAAVQGHGQKDLAMSHSDCFSHSSPSLIEQTSSYVSVMESQYDPLSHKPTTQNLSPLVPQSPDSESKDEACSLDSNVAEDLSIYPESKQPSPFMYKKELIARYEKTQPSPQSLIERLSFHSTFFLTSDEVPKSEIQACRINGPLECDNKNTSSQSPIFNLKMVLGNKSIPQTCSDAGSHPSEQLNGAIADPRTNVQTALNLHLSPPGSRLDYSSTRATEDSRVAGWTCSAANSALNMTSRADTLYARRSVDTRTHRTLELPKWPSAPCPLQTRSSPPIEMPQTSPFFICAPLISSVLANRAGHDFRQQNPCTANFSYPCSPHLEPAGSTFQPVVELSTNIPITSVSDSKISDKMDCVLDLTDSSASLTAGTHFPNKATSCGIQSAEAESGVYDSLHGLNSLTTLATVVPISPVAVTALSTFTWAPPVAVEPKGLVPFGEQDSDVLPYDLSIGNRGDNLNQRVTSPVTLNLSINQKKNSEDFGDAKINGHRGTSKSVEFCHDKEMLSCFLSNSTKTHSDATKSENDCLTSFPFNLLFQANHELRDKSINHQSAYLSDAEKSFSADLSVNVCNVKNDDASVQFESNFAHLCPSPKETERKIISKNSNINNNNNNSKSNNISNGVTAASSVSVGPSGTSGSRMKSNFSAGTHVCPDCSRKFTRSDMLVRHKHVHTGDRPFVCGDCGQKFSRSDHLSTHRRTHTGQRPYSCEHCDYSACRRDMITRHMRVHQKRLIQTPLKFRRPLANGEITDIPPLKLSVMGHRDKSLFSRGLTRVARSRRPRPNRSTQCTETDHEMAAASSNATRPITDDISTTKLSYPRMVCTGAQATTDKEV</sequence>
<evidence type="ECO:0000256" key="11">
    <source>
        <dbReference type="ARBA" id="ARBA00023163"/>
    </source>
</evidence>
<dbReference type="PANTHER" id="PTHR24376">
    <property type="entry name" value="ZINC FINGER PROTEIN"/>
    <property type="match status" value="1"/>
</dbReference>
<feature type="region of interest" description="Disordered" evidence="14">
    <location>
        <begin position="988"/>
        <end position="1023"/>
    </location>
</feature>
<evidence type="ECO:0000256" key="5">
    <source>
        <dbReference type="ARBA" id="ARBA00022737"/>
    </source>
</evidence>
<dbReference type="EMBL" id="LUCM01003368">
    <property type="protein sequence ID" value="KAA0195907.1"/>
    <property type="molecule type" value="Genomic_DNA"/>
</dbReference>
<dbReference type="PANTHER" id="PTHR24376:SF216">
    <property type="entry name" value="ZINC FINGER PROTEIN 420-LIKE"/>
    <property type="match status" value="1"/>
</dbReference>
<keyword evidence="3" id="KW-1017">Isopeptide bond</keyword>
<evidence type="ECO:0000256" key="8">
    <source>
        <dbReference type="ARBA" id="ARBA00022843"/>
    </source>
</evidence>
<evidence type="ECO:0000256" key="4">
    <source>
        <dbReference type="ARBA" id="ARBA00022723"/>
    </source>
</evidence>
<evidence type="ECO:0000256" key="13">
    <source>
        <dbReference type="PROSITE-ProRule" id="PRU00042"/>
    </source>
</evidence>
<name>A0A8E0S4F8_9TREM</name>
<keyword evidence="10" id="KW-0238">DNA-binding</keyword>
<dbReference type="GO" id="GO:0005634">
    <property type="term" value="C:nucleus"/>
    <property type="evidence" value="ECO:0007669"/>
    <property type="project" value="UniProtKB-SubCell"/>
</dbReference>
<reference evidence="16" key="1">
    <citation type="submission" date="2019-05" db="EMBL/GenBank/DDBJ databases">
        <title>Annotation for the trematode Fasciolopsis buski.</title>
        <authorList>
            <person name="Choi Y.-J."/>
        </authorList>
    </citation>
    <scope>NUCLEOTIDE SEQUENCE</scope>
    <source>
        <strain evidence="16">HT</strain>
        <tissue evidence="16">Whole worm</tissue>
    </source>
</reference>
<dbReference type="FunFam" id="3.30.160.60:FF:000321">
    <property type="entry name" value="myeloid zinc finger 1 isoform X1"/>
    <property type="match status" value="1"/>
</dbReference>
<keyword evidence="8" id="KW-0832">Ubl conjugation</keyword>
<evidence type="ECO:0000256" key="14">
    <source>
        <dbReference type="SAM" id="MobiDB-lite"/>
    </source>
</evidence>
<comment type="subcellular location">
    <subcellularLocation>
        <location evidence="1">Nucleus</location>
    </subcellularLocation>
</comment>
<keyword evidence="7" id="KW-0862">Zinc</keyword>
<keyword evidence="17" id="KW-1185">Reference proteome</keyword>
<gene>
    <name evidence="16" type="ORF">FBUS_06235</name>
</gene>
<feature type="compositionally biased region" description="Polar residues" evidence="14">
    <location>
        <begin position="57"/>
        <end position="71"/>
    </location>
</feature>
<keyword evidence="11" id="KW-0804">Transcription</keyword>
<feature type="domain" description="C2H2-type" evidence="15">
    <location>
        <begin position="891"/>
        <end position="918"/>
    </location>
</feature>
<keyword evidence="6 13" id="KW-0863">Zinc-finger</keyword>
<dbReference type="PROSITE" id="PS50157">
    <property type="entry name" value="ZINC_FINGER_C2H2_2"/>
    <property type="match status" value="3"/>
</dbReference>
<evidence type="ECO:0000256" key="6">
    <source>
        <dbReference type="ARBA" id="ARBA00022771"/>
    </source>
</evidence>
<dbReference type="InterPro" id="IPR013087">
    <property type="entry name" value="Znf_C2H2_type"/>
</dbReference>